<evidence type="ECO:0000256" key="1">
    <source>
        <dbReference type="ARBA" id="ARBA00001917"/>
    </source>
</evidence>
<keyword evidence="5" id="KW-0560">Oxidoreductase</keyword>
<dbReference type="GO" id="GO:0004152">
    <property type="term" value="F:dihydroorotate dehydrogenase activity"/>
    <property type="evidence" value="ECO:0007669"/>
    <property type="project" value="InterPro"/>
</dbReference>
<dbReference type="FunFam" id="3.20.20.70:FF:000242">
    <property type="entry name" value="Dihydroorotate reductase PyrE"/>
    <property type="match status" value="1"/>
</dbReference>
<dbReference type="GO" id="GO:0006207">
    <property type="term" value="P:'de novo' pyrimidine nucleobase biosynthetic process"/>
    <property type="evidence" value="ECO:0007669"/>
    <property type="project" value="InterPro"/>
</dbReference>
<keyword evidence="4" id="KW-0288">FMN</keyword>
<dbReference type="InterPro" id="IPR050074">
    <property type="entry name" value="DHO_dehydrogenase"/>
</dbReference>
<feature type="domain" description="Dihydroorotate dehydrogenase catalytic" evidence="8">
    <location>
        <begin position="147"/>
        <end position="425"/>
    </location>
</feature>
<sequence length="506" mass="54293">MSSPYFQAARSFSSPLTYSIRPRLRTIRPRKVPRRHESASSTSKASEASASTPPPPPTGLSLLRPILYTSLAALVGTGAYLYATDTRAAIHRFIVPRLLRVFLQDAEDAHDFGTQVLKALYLLNLHPRERTLFPLSSGATDDEAAALSISVHDSRLANPIGISAGLDKHADIPDALFALGAAVVEVGGCTPLPQGGNPRPRVFRIPTLDAMINRYGLNSKGADVMAIQLRNRVRKFARDNGLTEDEVLNGEGGAPPGALHPGRMLCVQIAKNKDTDEKDLLAVARDYVYCVKRLAPYADVLVVNVSSPNTPGLRDLQAVGPLSRILAAVVEEARATDRKTKPKVMVKVSPDEDEDTQMEGIVQAVWMSGVDGVIVGNTTKKRSGLVPSGVQLTPKEKQALGETGGYSGPQMFGKTLDLVGRYRKMLDGVYKHSDEGDPKAGKSADPGQKVIFATGGITTGDQALRILQAGASVAMVYTGLVYGGSGTVTRMKSEMRQKLSEGKKKE</sequence>
<feature type="compositionally biased region" description="Low complexity" evidence="7">
    <location>
        <begin position="39"/>
        <end position="51"/>
    </location>
</feature>
<name>A0AAD5WVG6_9PEZI</name>
<dbReference type="PANTHER" id="PTHR48109:SF4">
    <property type="entry name" value="DIHYDROOROTATE DEHYDROGENASE (QUINONE), MITOCHONDRIAL"/>
    <property type="match status" value="1"/>
</dbReference>
<dbReference type="Pfam" id="PF01180">
    <property type="entry name" value="DHO_dh"/>
    <property type="match status" value="2"/>
</dbReference>
<comment type="pathway">
    <text evidence="2">Pyrimidine metabolism; UMP biosynthesis via de novo pathway.</text>
</comment>
<accession>A0AAD5WVG6</accession>
<evidence type="ECO:0000259" key="8">
    <source>
        <dbReference type="Pfam" id="PF01180"/>
    </source>
</evidence>
<evidence type="ECO:0000256" key="3">
    <source>
        <dbReference type="ARBA" id="ARBA00022630"/>
    </source>
</evidence>
<dbReference type="AlphaFoldDB" id="A0AAD5WVG6"/>
<dbReference type="Gene3D" id="3.20.20.70">
    <property type="entry name" value="Aldolase class I"/>
    <property type="match status" value="1"/>
</dbReference>
<dbReference type="CDD" id="cd04738">
    <property type="entry name" value="DHOD_2_like"/>
    <property type="match status" value="1"/>
</dbReference>
<dbReference type="SUPFAM" id="SSF51395">
    <property type="entry name" value="FMN-linked oxidoreductases"/>
    <property type="match status" value="1"/>
</dbReference>
<reference evidence="9" key="1">
    <citation type="submission" date="2022-07" db="EMBL/GenBank/DDBJ databases">
        <title>Draft genome sequence of Zalerion maritima ATCC 34329, a (micro)plastics degrading marine fungus.</title>
        <authorList>
            <person name="Paco A."/>
            <person name="Goncalves M.F.M."/>
            <person name="Rocha-Santos T.A.P."/>
            <person name="Alves A."/>
        </authorList>
    </citation>
    <scope>NUCLEOTIDE SEQUENCE</scope>
    <source>
        <strain evidence="9">ATCC 34329</strain>
    </source>
</reference>
<evidence type="ECO:0000256" key="4">
    <source>
        <dbReference type="ARBA" id="ARBA00022643"/>
    </source>
</evidence>
<keyword evidence="3" id="KW-0285">Flavoprotein</keyword>
<comment type="caution">
    <text evidence="9">The sequence shown here is derived from an EMBL/GenBank/DDBJ whole genome shotgun (WGS) entry which is preliminary data.</text>
</comment>
<evidence type="ECO:0000256" key="5">
    <source>
        <dbReference type="ARBA" id="ARBA00023002"/>
    </source>
</evidence>
<keyword evidence="10" id="KW-1185">Reference proteome</keyword>
<evidence type="ECO:0000256" key="6">
    <source>
        <dbReference type="ARBA" id="ARBA00023136"/>
    </source>
</evidence>
<evidence type="ECO:0000313" key="9">
    <source>
        <dbReference type="EMBL" id="KAJ2906364.1"/>
    </source>
</evidence>
<dbReference type="InterPro" id="IPR005720">
    <property type="entry name" value="Dihydroorotate_DH_cat"/>
</dbReference>
<proteinExistence type="predicted"/>
<dbReference type="Proteomes" id="UP001201980">
    <property type="component" value="Unassembled WGS sequence"/>
</dbReference>
<evidence type="ECO:0000256" key="7">
    <source>
        <dbReference type="SAM" id="MobiDB-lite"/>
    </source>
</evidence>
<organism evidence="9 10">
    <name type="scientific">Zalerion maritima</name>
    <dbReference type="NCBI Taxonomy" id="339359"/>
    <lineage>
        <taxon>Eukaryota</taxon>
        <taxon>Fungi</taxon>
        <taxon>Dikarya</taxon>
        <taxon>Ascomycota</taxon>
        <taxon>Pezizomycotina</taxon>
        <taxon>Sordariomycetes</taxon>
        <taxon>Lulworthiomycetidae</taxon>
        <taxon>Lulworthiales</taxon>
        <taxon>Lulworthiaceae</taxon>
        <taxon>Zalerion</taxon>
    </lineage>
</organism>
<keyword evidence="6" id="KW-0472">Membrane</keyword>
<dbReference type="InterPro" id="IPR013785">
    <property type="entry name" value="Aldolase_TIM"/>
</dbReference>
<evidence type="ECO:0000313" key="10">
    <source>
        <dbReference type="Proteomes" id="UP001201980"/>
    </source>
</evidence>
<feature type="region of interest" description="Disordered" evidence="7">
    <location>
        <begin position="27"/>
        <end position="57"/>
    </location>
</feature>
<gene>
    <name evidence="9" type="ORF">MKZ38_002080</name>
</gene>
<dbReference type="GO" id="GO:0005743">
    <property type="term" value="C:mitochondrial inner membrane"/>
    <property type="evidence" value="ECO:0007669"/>
    <property type="project" value="TreeGrafter"/>
</dbReference>
<protein>
    <submittedName>
        <fullName evidence="9">Dihydroorotate dehydrogenase protein</fullName>
    </submittedName>
</protein>
<dbReference type="GO" id="GO:0009220">
    <property type="term" value="P:pyrimidine ribonucleotide biosynthetic process"/>
    <property type="evidence" value="ECO:0007669"/>
    <property type="project" value="TreeGrafter"/>
</dbReference>
<feature type="domain" description="Dihydroorotate dehydrogenase catalytic" evidence="8">
    <location>
        <begin position="450"/>
        <end position="499"/>
    </location>
</feature>
<dbReference type="InterPro" id="IPR005719">
    <property type="entry name" value="Dihydroorotate_DH_2"/>
</dbReference>
<dbReference type="PANTHER" id="PTHR48109">
    <property type="entry name" value="DIHYDROOROTATE DEHYDROGENASE (QUINONE), MITOCHONDRIAL-RELATED"/>
    <property type="match status" value="1"/>
</dbReference>
<evidence type="ECO:0000256" key="2">
    <source>
        <dbReference type="ARBA" id="ARBA00004725"/>
    </source>
</evidence>
<comment type="cofactor">
    <cofactor evidence="1">
        <name>FMN</name>
        <dbReference type="ChEBI" id="CHEBI:58210"/>
    </cofactor>
</comment>
<dbReference type="EMBL" id="JAKWBI020000015">
    <property type="protein sequence ID" value="KAJ2906364.1"/>
    <property type="molecule type" value="Genomic_DNA"/>
</dbReference>